<feature type="region of interest" description="Disordered" evidence="1">
    <location>
        <begin position="18"/>
        <end position="44"/>
    </location>
</feature>
<comment type="caution">
    <text evidence="2">The sequence shown here is derived from an EMBL/GenBank/DDBJ whole genome shotgun (WGS) entry which is preliminary data.</text>
</comment>
<feature type="compositionally biased region" description="Basic and acidic residues" evidence="1">
    <location>
        <begin position="157"/>
        <end position="167"/>
    </location>
</feature>
<sequence>MNQAKFCVQASRRVLYPPSRPEGALQRNPGFGSSPTTNISSPHGALKSVAAGATTSVYESNWSHKNVASSAPLHSVGCFVLAARPRPQARQLVSASLVPGRLRAHWLRPGSGRLRVSLRLIHDGSGPVRVLRVEDEAIAEVANAIKHHRQLDGSTASKREQLQRGRDNLSQARFPNSPGRIGVS</sequence>
<accession>A0A448X1X3</accession>
<dbReference type="OrthoDB" id="272810at2759"/>
<organism evidence="2 3">
    <name type="scientific">Protopolystoma xenopodis</name>
    <dbReference type="NCBI Taxonomy" id="117903"/>
    <lineage>
        <taxon>Eukaryota</taxon>
        <taxon>Metazoa</taxon>
        <taxon>Spiralia</taxon>
        <taxon>Lophotrochozoa</taxon>
        <taxon>Platyhelminthes</taxon>
        <taxon>Monogenea</taxon>
        <taxon>Polyopisthocotylea</taxon>
        <taxon>Polystomatidea</taxon>
        <taxon>Polystomatidae</taxon>
        <taxon>Protopolystoma</taxon>
    </lineage>
</organism>
<gene>
    <name evidence="2" type="ORF">PXEA_LOCUS19346</name>
</gene>
<proteinExistence type="predicted"/>
<feature type="compositionally biased region" description="Polar residues" evidence="1">
    <location>
        <begin position="31"/>
        <end position="41"/>
    </location>
</feature>
<reference evidence="2" key="1">
    <citation type="submission" date="2018-11" db="EMBL/GenBank/DDBJ databases">
        <authorList>
            <consortium name="Pathogen Informatics"/>
        </authorList>
    </citation>
    <scope>NUCLEOTIDE SEQUENCE</scope>
</reference>
<evidence type="ECO:0000313" key="2">
    <source>
        <dbReference type="EMBL" id="VEL25906.1"/>
    </source>
</evidence>
<dbReference type="EMBL" id="CAAALY010076917">
    <property type="protein sequence ID" value="VEL25906.1"/>
    <property type="molecule type" value="Genomic_DNA"/>
</dbReference>
<evidence type="ECO:0000256" key="1">
    <source>
        <dbReference type="SAM" id="MobiDB-lite"/>
    </source>
</evidence>
<dbReference type="AlphaFoldDB" id="A0A448X1X3"/>
<keyword evidence="3" id="KW-1185">Reference proteome</keyword>
<dbReference type="Proteomes" id="UP000784294">
    <property type="component" value="Unassembled WGS sequence"/>
</dbReference>
<protein>
    <submittedName>
        <fullName evidence="2">Uncharacterized protein</fullName>
    </submittedName>
</protein>
<feature type="region of interest" description="Disordered" evidence="1">
    <location>
        <begin position="149"/>
        <end position="184"/>
    </location>
</feature>
<evidence type="ECO:0000313" key="3">
    <source>
        <dbReference type="Proteomes" id="UP000784294"/>
    </source>
</evidence>
<name>A0A448X1X3_9PLAT</name>